<gene>
    <name evidence="2" type="ORF">H6P80_08370</name>
</gene>
<organism evidence="2 3">
    <name type="scientific">Parasphingopyxis marina</name>
    <dbReference type="NCBI Taxonomy" id="2761622"/>
    <lineage>
        <taxon>Bacteria</taxon>
        <taxon>Pseudomonadati</taxon>
        <taxon>Pseudomonadota</taxon>
        <taxon>Alphaproteobacteria</taxon>
        <taxon>Sphingomonadales</taxon>
        <taxon>Sphingomonadaceae</taxon>
        <taxon>Parasphingopyxis</taxon>
    </lineage>
</organism>
<name>A0A842HXN0_9SPHN</name>
<dbReference type="EMBL" id="JACJVJ010000001">
    <property type="protein sequence ID" value="MBC2777635.1"/>
    <property type="molecule type" value="Genomic_DNA"/>
</dbReference>
<dbReference type="PROSITE" id="PS51257">
    <property type="entry name" value="PROKAR_LIPOPROTEIN"/>
    <property type="match status" value="1"/>
</dbReference>
<accession>A0A842HXN0</accession>
<reference evidence="2 3" key="1">
    <citation type="submission" date="2020-08" db="EMBL/GenBank/DDBJ databases">
        <title>Draft genome sequence of Parasphingopyxis sp. GrpM-11.</title>
        <authorList>
            <person name="Oh J."/>
            <person name="Roh D.-H."/>
        </authorList>
    </citation>
    <scope>NUCLEOTIDE SEQUENCE [LARGE SCALE GENOMIC DNA]</scope>
    <source>
        <strain evidence="2 3">GrpM-11</strain>
    </source>
</reference>
<dbReference type="Proteomes" id="UP000564378">
    <property type="component" value="Unassembled WGS sequence"/>
</dbReference>
<dbReference type="RefSeq" id="WP_185800831.1">
    <property type="nucleotide sequence ID" value="NZ_JACJVJ010000001.1"/>
</dbReference>
<evidence type="ECO:0000256" key="1">
    <source>
        <dbReference type="SAM" id="SignalP"/>
    </source>
</evidence>
<feature type="signal peptide" evidence="1">
    <location>
        <begin position="1"/>
        <end position="17"/>
    </location>
</feature>
<comment type="caution">
    <text evidence="2">The sequence shown here is derived from an EMBL/GenBank/DDBJ whole genome shotgun (WGS) entry which is preliminary data.</text>
</comment>
<proteinExistence type="predicted"/>
<evidence type="ECO:0000313" key="2">
    <source>
        <dbReference type="EMBL" id="MBC2777635.1"/>
    </source>
</evidence>
<sequence>MRFAAAPLLFVSIAALAACSGEAQSDASAVPDETAVEPAAEANLLVLDPTVGEGGTPVDSAGVNEIFDPECVITEDGVANLGMPATLGEFVEAFPARTVLTFYPSYMVDFGALCARSDGEDAICAIFENYEIESYAGGIGISAFSVQSDVCRTAEGVGPGSPIADAVAAYGPATFGFNYDNEGREYVRFENEPAGYAFRAESATGEALEGDIVRAPGRHGGDYAGVSGDGSYFETDRAQPDATLWEIWINSR</sequence>
<feature type="chain" id="PRO_5032707837" evidence="1">
    <location>
        <begin position="18"/>
        <end position="252"/>
    </location>
</feature>
<protein>
    <submittedName>
        <fullName evidence="2">Uncharacterized protein</fullName>
    </submittedName>
</protein>
<keyword evidence="3" id="KW-1185">Reference proteome</keyword>
<dbReference type="AlphaFoldDB" id="A0A842HXN0"/>
<keyword evidence="1" id="KW-0732">Signal</keyword>
<evidence type="ECO:0000313" key="3">
    <source>
        <dbReference type="Proteomes" id="UP000564378"/>
    </source>
</evidence>